<evidence type="ECO:0000256" key="6">
    <source>
        <dbReference type="SAM" id="MobiDB-lite"/>
    </source>
</evidence>
<dbReference type="PANTHER" id="PTHR10993:SF15">
    <property type="entry name" value="OCTANOYLTRANSFERASE LIP2, MITOCHONDRIAL"/>
    <property type="match status" value="1"/>
</dbReference>
<evidence type="ECO:0000256" key="2">
    <source>
        <dbReference type="ARBA" id="ARBA00022679"/>
    </source>
</evidence>
<feature type="binding site" evidence="5">
    <location>
        <begin position="75"/>
        <end position="82"/>
    </location>
    <ligand>
        <name>substrate</name>
    </ligand>
</feature>
<dbReference type="InterPro" id="IPR020605">
    <property type="entry name" value="Octanoyltransferase_CS"/>
</dbReference>
<feature type="site" description="Lowers pKa of active site Cys" evidence="5">
    <location>
        <position position="147"/>
    </location>
</feature>
<dbReference type="Gene3D" id="3.30.930.10">
    <property type="entry name" value="Bira Bifunctional Protein, Domain 2"/>
    <property type="match status" value="1"/>
</dbReference>
<organism evidence="8 9">
    <name type="scientific">Acidisarcina polymorpha</name>
    <dbReference type="NCBI Taxonomy" id="2211140"/>
    <lineage>
        <taxon>Bacteria</taxon>
        <taxon>Pseudomonadati</taxon>
        <taxon>Acidobacteriota</taxon>
        <taxon>Terriglobia</taxon>
        <taxon>Terriglobales</taxon>
        <taxon>Acidobacteriaceae</taxon>
        <taxon>Acidisarcina</taxon>
    </lineage>
</organism>
<dbReference type="PROSITE" id="PS51733">
    <property type="entry name" value="BPL_LPL_CATALYTIC"/>
    <property type="match status" value="1"/>
</dbReference>
<dbReference type="Proteomes" id="UP000253606">
    <property type="component" value="Chromosome"/>
</dbReference>
<evidence type="ECO:0000313" key="8">
    <source>
        <dbReference type="EMBL" id="AXC13573.1"/>
    </source>
</evidence>
<keyword evidence="3 5" id="KW-0012">Acyltransferase</keyword>
<dbReference type="CDD" id="cd16444">
    <property type="entry name" value="LipB"/>
    <property type="match status" value="1"/>
</dbReference>
<feature type="region of interest" description="Disordered" evidence="6">
    <location>
        <begin position="236"/>
        <end position="255"/>
    </location>
</feature>
<dbReference type="RefSeq" id="WP_114208530.1">
    <property type="nucleotide sequence ID" value="NZ_CP030840.1"/>
</dbReference>
<comment type="subcellular location">
    <subcellularLocation>
        <location evidence="5">Cytoplasm</location>
    </subcellularLocation>
</comment>
<comment type="catalytic activity">
    <reaction evidence="5">
        <text>octanoyl-[ACP] + L-lysyl-[protein] = N(6)-octanoyl-L-lysyl-[protein] + holo-[ACP] + H(+)</text>
        <dbReference type="Rhea" id="RHEA:17665"/>
        <dbReference type="Rhea" id="RHEA-COMP:9636"/>
        <dbReference type="Rhea" id="RHEA-COMP:9685"/>
        <dbReference type="Rhea" id="RHEA-COMP:9752"/>
        <dbReference type="Rhea" id="RHEA-COMP:9928"/>
        <dbReference type="ChEBI" id="CHEBI:15378"/>
        <dbReference type="ChEBI" id="CHEBI:29969"/>
        <dbReference type="ChEBI" id="CHEBI:64479"/>
        <dbReference type="ChEBI" id="CHEBI:78463"/>
        <dbReference type="ChEBI" id="CHEBI:78809"/>
        <dbReference type="EC" id="2.3.1.181"/>
    </reaction>
</comment>
<dbReference type="GO" id="GO:0005737">
    <property type="term" value="C:cytoplasm"/>
    <property type="evidence" value="ECO:0007669"/>
    <property type="project" value="UniProtKB-SubCell"/>
</dbReference>
<dbReference type="InterPro" id="IPR004143">
    <property type="entry name" value="BPL_LPL_catalytic"/>
</dbReference>
<dbReference type="UniPathway" id="UPA00538">
    <property type="reaction ID" value="UER00592"/>
</dbReference>
<dbReference type="PANTHER" id="PTHR10993">
    <property type="entry name" value="OCTANOYLTRANSFERASE"/>
    <property type="match status" value="1"/>
</dbReference>
<dbReference type="InterPro" id="IPR045864">
    <property type="entry name" value="aa-tRNA-synth_II/BPL/LPL"/>
</dbReference>
<dbReference type="OrthoDB" id="9787061at2"/>
<dbReference type="AlphaFoldDB" id="A0A2Z5G2Y1"/>
<reference evidence="8 9" key="1">
    <citation type="journal article" date="2018" name="Front. Microbiol.">
        <title>Hydrolytic Capabilities as a Key to Environmental Success: Chitinolytic and Cellulolytic Acidobacteria From Acidic Sub-arctic Soils and Boreal Peatlands.</title>
        <authorList>
            <person name="Belova S.E."/>
            <person name="Ravin N.V."/>
            <person name="Pankratov T.A."/>
            <person name="Rakitin A.L."/>
            <person name="Ivanova A.A."/>
            <person name="Beletsky A.V."/>
            <person name="Mardanov A.V."/>
            <person name="Sinninghe Damste J.S."/>
            <person name="Dedysh S.N."/>
        </authorList>
    </citation>
    <scope>NUCLEOTIDE SEQUENCE [LARGE SCALE GENOMIC DNA]</scope>
    <source>
        <strain evidence="8 9">SBC82</strain>
    </source>
</reference>
<comment type="miscellaneous">
    <text evidence="5">In the reaction, the free carboxyl group of octanoic acid is attached via an amide linkage to the epsilon-amino group of a specific lysine residue of lipoyl domains of lipoate-dependent enzymes.</text>
</comment>
<evidence type="ECO:0000313" key="9">
    <source>
        <dbReference type="Proteomes" id="UP000253606"/>
    </source>
</evidence>
<feature type="binding site" evidence="5">
    <location>
        <begin position="150"/>
        <end position="152"/>
    </location>
    <ligand>
        <name>substrate</name>
    </ligand>
</feature>
<protein>
    <recommendedName>
        <fullName evidence="5">Octanoyltransferase</fullName>
        <ecNumber evidence="5">2.3.1.181</ecNumber>
    </recommendedName>
    <alternativeName>
        <fullName evidence="5">Lipoate-protein ligase B</fullName>
    </alternativeName>
    <alternativeName>
        <fullName evidence="5">Lipoyl/octanoyl transferase</fullName>
    </alternativeName>
    <alternativeName>
        <fullName evidence="5">Octanoyl-[acyl-carrier-protein]-protein N-octanoyltransferase</fullName>
    </alternativeName>
</protein>
<keyword evidence="5" id="KW-0963">Cytoplasm</keyword>
<evidence type="ECO:0000256" key="4">
    <source>
        <dbReference type="ARBA" id="ARBA00024732"/>
    </source>
</evidence>
<dbReference type="EC" id="2.3.1.181" evidence="5"/>
<proteinExistence type="inferred from homology"/>
<comment type="pathway">
    <text evidence="1 5">Protein modification; protein lipoylation via endogenous pathway; protein N(6)-(lipoyl)lysine from octanoyl-[acyl-carrier-protein]: step 1/2.</text>
</comment>
<comment type="function">
    <text evidence="4 5">Catalyzes the transfer of endogenously produced octanoic acid from octanoyl-acyl-carrier-protein onto the lipoyl domains of lipoate-dependent enzymes. Lipoyl-ACP can also act as a substrate although octanoyl-ACP is likely to be the physiological substrate.</text>
</comment>
<dbReference type="HAMAP" id="MF_00013">
    <property type="entry name" value="LipB"/>
    <property type="match status" value="1"/>
</dbReference>
<evidence type="ECO:0000259" key="7">
    <source>
        <dbReference type="PROSITE" id="PS51733"/>
    </source>
</evidence>
<comment type="similarity">
    <text evidence="5">Belongs to the LipB family.</text>
</comment>
<dbReference type="GO" id="GO:0009249">
    <property type="term" value="P:protein lipoylation"/>
    <property type="evidence" value="ECO:0007669"/>
    <property type="project" value="InterPro"/>
</dbReference>
<keyword evidence="2 5" id="KW-0808">Transferase</keyword>
<sequence length="272" mass="30295">MILNLLQLGRITYAEALTLQRQLVELRHQQRIDNTLLLLEHPPVLTLGRNSQRQNILADDELLGRRGVEVHEINRGGDVTYHGPGQLVGYPILDLRSFTPRLGVVEYVRMLEEVLIRTCAGYGIVTQRIPKRTGVWTLPRGSISEKKIAAIGVHISRGITSHGFALNVTTDLRDFDLIVPCGIADRPVTSLENEIDTRTRQSPNLEDSGNTAARHFGIVFGTQVLRRASLEDLLSDAKQPTGETPQLVPEDTPLSIPKELKRLRGQEETVLA</sequence>
<dbReference type="Pfam" id="PF21948">
    <property type="entry name" value="LplA-B_cat"/>
    <property type="match status" value="1"/>
</dbReference>
<keyword evidence="9" id="KW-1185">Reference proteome</keyword>
<accession>A0A2Z5G2Y1</accession>
<evidence type="ECO:0000256" key="5">
    <source>
        <dbReference type="HAMAP-Rule" id="MF_00013"/>
    </source>
</evidence>
<dbReference type="InterPro" id="IPR000544">
    <property type="entry name" value="Octanoyltransferase"/>
</dbReference>
<feature type="binding site" evidence="5">
    <location>
        <begin position="163"/>
        <end position="165"/>
    </location>
    <ligand>
        <name>substrate</name>
    </ligand>
</feature>
<dbReference type="NCBIfam" id="NF010925">
    <property type="entry name" value="PRK14345.1"/>
    <property type="match status" value="1"/>
</dbReference>
<dbReference type="NCBIfam" id="TIGR00214">
    <property type="entry name" value="lipB"/>
    <property type="match status" value="1"/>
</dbReference>
<evidence type="ECO:0000256" key="1">
    <source>
        <dbReference type="ARBA" id="ARBA00004821"/>
    </source>
</evidence>
<dbReference type="EMBL" id="CP030840">
    <property type="protein sequence ID" value="AXC13573.1"/>
    <property type="molecule type" value="Genomic_DNA"/>
</dbReference>
<dbReference type="GO" id="GO:0033819">
    <property type="term" value="F:lipoyl(octanoyl) transferase activity"/>
    <property type="evidence" value="ECO:0007669"/>
    <property type="project" value="UniProtKB-EC"/>
</dbReference>
<dbReference type="KEGG" id="abas:ACPOL_4298"/>
<name>A0A2Z5G2Y1_9BACT</name>
<dbReference type="SUPFAM" id="SSF55681">
    <property type="entry name" value="Class II aaRS and biotin synthetases"/>
    <property type="match status" value="1"/>
</dbReference>
<feature type="domain" description="BPL/LPL catalytic" evidence="7">
    <location>
        <begin position="30"/>
        <end position="224"/>
    </location>
</feature>
<dbReference type="PROSITE" id="PS01313">
    <property type="entry name" value="LIPB"/>
    <property type="match status" value="1"/>
</dbReference>
<gene>
    <name evidence="5" type="primary">lipB</name>
    <name evidence="8" type="ORF">ACPOL_4298</name>
</gene>
<feature type="active site" description="Acyl-thioester intermediate" evidence="5">
    <location>
        <position position="181"/>
    </location>
</feature>
<evidence type="ECO:0000256" key="3">
    <source>
        <dbReference type="ARBA" id="ARBA00023315"/>
    </source>
</evidence>